<evidence type="ECO:0000313" key="3">
    <source>
        <dbReference type="EMBL" id="MBN4067172.1"/>
    </source>
</evidence>
<feature type="transmembrane region" description="Helical" evidence="1">
    <location>
        <begin position="283"/>
        <end position="308"/>
    </location>
</feature>
<dbReference type="NCBIfam" id="TIGR00277">
    <property type="entry name" value="HDIG"/>
    <property type="match status" value="1"/>
</dbReference>
<feature type="transmembrane region" description="Helical" evidence="1">
    <location>
        <begin position="421"/>
        <end position="442"/>
    </location>
</feature>
<feature type="domain" description="HD/PDEase" evidence="2">
    <location>
        <begin position="505"/>
        <end position="664"/>
    </location>
</feature>
<feature type="transmembrane region" description="Helical" evidence="1">
    <location>
        <begin position="35"/>
        <end position="55"/>
    </location>
</feature>
<dbReference type="Proteomes" id="UP000722121">
    <property type="component" value="Unassembled WGS sequence"/>
</dbReference>
<evidence type="ECO:0000259" key="2">
    <source>
        <dbReference type="SMART" id="SM00471"/>
    </source>
</evidence>
<dbReference type="InterPro" id="IPR003607">
    <property type="entry name" value="HD/PDEase_dom"/>
</dbReference>
<dbReference type="EMBL" id="JAFITR010000077">
    <property type="protein sequence ID" value="MBN4067172.1"/>
    <property type="molecule type" value="Genomic_DNA"/>
</dbReference>
<proteinExistence type="predicted"/>
<dbReference type="Pfam" id="PF07698">
    <property type="entry name" value="7TM-7TMR_HD"/>
    <property type="match status" value="1"/>
</dbReference>
<dbReference type="Pfam" id="PF01966">
    <property type="entry name" value="HD"/>
    <property type="match status" value="1"/>
</dbReference>
<dbReference type="InterPro" id="IPR052722">
    <property type="entry name" value="PgpH_phosphodiesterase"/>
</dbReference>
<evidence type="ECO:0000313" key="4">
    <source>
        <dbReference type="Proteomes" id="UP000722121"/>
    </source>
</evidence>
<feature type="transmembrane region" description="Helical" evidence="1">
    <location>
        <begin position="320"/>
        <end position="338"/>
    </location>
</feature>
<dbReference type="Gene3D" id="1.10.3210.10">
    <property type="entry name" value="Hypothetical protein af1432"/>
    <property type="match status" value="1"/>
</dbReference>
<comment type="caution">
    <text evidence="3">The sequence shown here is derived from an EMBL/GenBank/DDBJ whole genome shotgun (WGS) entry which is preliminary data.</text>
</comment>
<evidence type="ECO:0000256" key="1">
    <source>
        <dbReference type="SAM" id="Phobius"/>
    </source>
</evidence>
<feature type="transmembrane region" description="Helical" evidence="1">
    <location>
        <begin position="397"/>
        <end position="415"/>
    </location>
</feature>
<keyword evidence="1" id="KW-0472">Membrane</keyword>
<name>A0ABS3AR04_9BACT</name>
<keyword evidence="1" id="KW-1133">Transmembrane helix</keyword>
<keyword evidence="1" id="KW-0812">Transmembrane</keyword>
<dbReference type="CDD" id="cd00077">
    <property type="entry name" value="HDc"/>
    <property type="match status" value="1"/>
</dbReference>
<organism evidence="3 4">
    <name type="scientific">Simkania negevensis</name>
    <dbReference type="NCBI Taxonomy" id="83561"/>
    <lineage>
        <taxon>Bacteria</taxon>
        <taxon>Pseudomonadati</taxon>
        <taxon>Chlamydiota</taxon>
        <taxon>Chlamydiia</taxon>
        <taxon>Parachlamydiales</taxon>
        <taxon>Simkaniaceae</taxon>
        <taxon>Simkania</taxon>
    </lineage>
</organism>
<dbReference type="PANTHER" id="PTHR36442">
    <property type="entry name" value="CYCLIC-DI-AMP PHOSPHODIESTERASE PGPH"/>
    <property type="match status" value="1"/>
</dbReference>
<accession>A0ABS3AR04</accession>
<sequence>MAESDRDKKTQLRLSPRQEIDLRFPRESGFFDSNVFFRVCIGIVFTVCLFAFLHFREVRVDTLELNTTATKYVVAQVDFEFPDDEATLILRQEAGRDIGKVYRFDEREIRQRFLDFEAFLIHDNAWREEAPEATFEEIYKASDLFENAIIQGRFTDVRTLQKMHEVNIDDPHYFAFVPSIVGDGELLPKEFWGHITSAAFAHFDVRSKTKKFFIDYFDSKRWRFEDDITAQRTLHRLVQARIPDVVTHIEAGKRLVDQGERVTSRHVAMLQAMKQALSAERNLWHPVTLLGSLIITLVLVVVATIYLYRVLPDILVSNRKLTLVVSVIIVTLFLAKVAEYLLINNNSQLIEMVRYPLFVPFAAILLCGLTNARVAALVAGFLLIVLTMALSIKRTGFLTINTVGAVVAILSMHSLHKRKEIFFVCFKVWLVCIPVIVGFSFYHDILWNFAIVVDVLSVLGFMALTAILVVGLFPLFETIFHIITDITLMEFMDPSNELLRRLTIETPGTYQHSVVVGNLSESSAIAIGANGLFCRVSTLYHDIGKLTNPQYFSENQQGELSMHQLLTPKESAEVIMAHVSEGITLARKHRIPEQIVDIIKEHHGTTLVLYFYIKQIDLVGGDKGDVDEKEYRYTGPKPKTKESAIIMIADAVEASSRSLREVSEVAVAELISRIVREKAEDGQFDECNISFEELGIVKRVMLTTLLAAIHSRIRYPRPKMSEDERD</sequence>
<dbReference type="SMART" id="SM00471">
    <property type="entry name" value="HDc"/>
    <property type="match status" value="1"/>
</dbReference>
<dbReference type="PANTHER" id="PTHR36442:SF1">
    <property type="entry name" value="CYCLIC-DI-AMP PHOSPHODIESTERASE PGPH"/>
    <property type="match status" value="1"/>
</dbReference>
<keyword evidence="4" id="KW-1185">Reference proteome</keyword>
<gene>
    <name evidence="3" type="ORF">JYU14_03710</name>
</gene>
<feature type="transmembrane region" description="Helical" evidence="1">
    <location>
        <begin position="449"/>
        <end position="476"/>
    </location>
</feature>
<dbReference type="SUPFAM" id="SSF109604">
    <property type="entry name" value="HD-domain/PDEase-like"/>
    <property type="match status" value="1"/>
</dbReference>
<feature type="transmembrane region" description="Helical" evidence="1">
    <location>
        <begin position="358"/>
        <end position="385"/>
    </location>
</feature>
<dbReference type="InterPro" id="IPR006675">
    <property type="entry name" value="HDIG_dom"/>
</dbReference>
<protein>
    <submittedName>
        <fullName evidence="3">HDIG domain-containing protein</fullName>
    </submittedName>
</protein>
<dbReference type="InterPro" id="IPR011621">
    <property type="entry name" value="Metal-dep_PHydrolase_7TM_intra"/>
</dbReference>
<dbReference type="InterPro" id="IPR006674">
    <property type="entry name" value="HD_domain"/>
</dbReference>
<reference evidence="3 4" key="1">
    <citation type="submission" date="2021-02" db="EMBL/GenBank/DDBJ databases">
        <title>Activity-based single-cell genomes from oceanic crustal fluid captures similar information to metagenomic and metatranscriptomic surveys with orders of magnitude less sampling.</title>
        <authorList>
            <person name="D'Angelo T.S."/>
            <person name="Orcutt B.N."/>
        </authorList>
    </citation>
    <scope>NUCLEOTIDE SEQUENCE [LARGE SCALE GENOMIC DNA]</scope>
    <source>
        <strain evidence="3">AH-315-G07</strain>
    </source>
</reference>